<evidence type="ECO:0000313" key="3">
    <source>
        <dbReference type="EMBL" id="KAG9230907.1"/>
    </source>
</evidence>
<dbReference type="OrthoDB" id="61900at2759"/>
<evidence type="ECO:0000259" key="2">
    <source>
        <dbReference type="Pfam" id="PF24809"/>
    </source>
</evidence>
<keyword evidence="1" id="KW-0175">Coiled coil</keyword>
<feature type="coiled-coil region" evidence="1">
    <location>
        <begin position="116"/>
        <end position="167"/>
    </location>
</feature>
<keyword evidence="4" id="KW-1185">Reference proteome</keyword>
<evidence type="ECO:0000313" key="4">
    <source>
        <dbReference type="Proteomes" id="UP000824998"/>
    </source>
</evidence>
<reference evidence="3" key="1">
    <citation type="journal article" date="2021" name="IMA Fungus">
        <title>Genomic characterization of three marine fungi, including Emericellopsis atlantica sp. nov. with signatures of a generalist lifestyle and marine biomass degradation.</title>
        <authorList>
            <person name="Hagestad O.C."/>
            <person name="Hou L."/>
            <person name="Andersen J.H."/>
            <person name="Hansen E.H."/>
            <person name="Altermark B."/>
            <person name="Li C."/>
            <person name="Kuhnert E."/>
            <person name="Cox R.J."/>
            <person name="Crous P.W."/>
            <person name="Spatafora J.W."/>
            <person name="Lail K."/>
            <person name="Amirebrahimi M."/>
            <person name="Lipzen A."/>
            <person name="Pangilinan J."/>
            <person name="Andreopoulos W."/>
            <person name="Hayes R.D."/>
            <person name="Ng V."/>
            <person name="Grigoriev I.V."/>
            <person name="Jackson S.A."/>
            <person name="Sutton T.D.S."/>
            <person name="Dobson A.D.W."/>
            <person name="Rama T."/>
        </authorList>
    </citation>
    <scope>NUCLEOTIDE SEQUENCE</scope>
    <source>
        <strain evidence="3">TRa018bII</strain>
    </source>
</reference>
<comment type="caution">
    <text evidence="3">The sequence shown here is derived from an EMBL/GenBank/DDBJ whole genome shotgun (WGS) entry which is preliminary data.</text>
</comment>
<dbReference type="EMBL" id="MU251636">
    <property type="protein sequence ID" value="KAG9230907.1"/>
    <property type="molecule type" value="Genomic_DNA"/>
</dbReference>
<feature type="domain" description="DUF7708" evidence="2">
    <location>
        <begin position="490"/>
        <end position="630"/>
    </location>
</feature>
<sequence>MPPNTHNTPSAPSQTSIIDEYRTMELSVITREPSAKESLNWLPSEGQTQGRNQTSTFSSTLWHQIKKQRIANWSLLSQIHEIRRILREKQREKSTADDALLRKMMGGQPLWRPQLNRELSQEHKNLLDLRENCQQIRDDYGPLEDDCNELEDQLSSQEFRLGKMEEELYSLQSREFVAVATDLDLEARPEEHEEQSGGDFDESELYKFHPQVDVFLSRLGDLDLLRERLDDLLMEYEHLREEEVKLARVGRGINSGNQSFIDGFEVAHRELLQQIRLTGREVHIMRQDCLKRRLIDENDEPTDLKVQEEIQFVEEKELELLHSTSDYVKYPLLLPRPGKKAGLTRSELAHDKTTDSTSKRINEWLLEKLRISPLDVMLLASTFEKKGCKIDERWEVCVLAFWFNDEIKTWNPDTASYSSPSLQDSYASEATVKEAYLGAIGYLQRELKGNSEREWIKNADASISGVVDAVNIAKVDMALKDGHRFAEARKCVDNFATKVPDYGRVLDTIPQHHPEYIALIWGVLKFLLHGIVMHTELSVEVLQAMFKIGEVLPFVKSRLDNYRKTYMIKAVSRVYAHIMLFLQLAVKWYRLRATSDVLRVVRGPIVLSYRKTVEEIHACKEYIDMLTNVEYPSEAHGLVAFIKQQDQTLRQMRDDLSARTQKSPEHDSKLSHSFLVAILTKPKLEKLSLEAGSQRKHIRDMYYMDVLDILRPQRSLVDLLLTSQSLSPKGRLLEPRKQDQCLFLRALVDWLSMPESSIYFLQSNLGTEISTKQMAIPVAHRLRRSAYEIIWYISGSHDDDKQRDLVDVLKVLIFQLLKSENVSLVASKYQSHHLEREWKALFFLLLRKVSRCLMIIQAESVLSRKISTPSLSTALSAIAEQAIANAKRDNNILKVLLVTYSTHKEQTFSMDFG</sequence>
<dbReference type="Proteomes" id="UP000824998">
    <property type="component" value="Unassembled WGS sequence"/>
</dbReference>
<dbReference type="Pfam" id="PF24809">
    <property type="entry name" value="DUF7708"/>
    <property type="match status" value="1"/>
</dbReference>
<accession>A0A9P8C2D8</accession>
<evidence type="ECO:0000256" key="1">
    <source>
        <dbReference type="SAM" id="Coils"/>
    </source>
</evidence>
<protein>
    <recommendedName>
        <fullName evidence="2">DUF7708 domain-containing protein</fullName>
    </recommendedName>
</protein>
<proteinExistence type="predicted"/>
<dbReference type="InterPro" id="IPR056125">
    <property type="entry name" value="DUF7708"/>
</dbReference>
<gene>
    <name evidence="3" type="ORF">BJ875DRAFT_408011</name>
</gene>
<name>A0A9P8C2D8_9HELO</name>
<organism evidence="3 4">
    <name type="scientific">Amylocarpus encephaloides</name>
    <dbReference type="NCBI Taxonomy" id="45428"/>
    <lineage>
        <taxon>Eukaryota</taxon>
        <taxon>Fungi</taxon>
        <taxon>Dikarya</taxon>
        <taxon>Ascomycota</taxon>
        <taxon>Pezizomycotina</taxon>
        <taxon>Leotiomycetes</taxon>
        <taxon>Helotiales</taxon>
        <taxon>Helotiales incertae sedis</taxon>
        <taxon>Amylocarpus</taxon>
    </lineage>
</organism>
<dbReference type="AlphaFoldDB" id="A0A9P8C2D8"/>